<evidence type="ECO:0000313" key="2">
    <source>
        <dbReference type="Proteomes" id="UP000789833"/>
    </source>
</evidence>
<dbReference type="RefSeq" id="WP_230504519.1">
    <property type="nucleotide sequence ID" value="NZ_CAKJTJ010000040.1"/>
</dbReference>
<proteinExistence type="predicted"/>
<sequence>MSLYFEWRKSCGCRVPCDCDSKTNQENEKQPKLFFTQSDEMLTIPPDTPTNAIELEVTTFSPNTMVKLDSMIETFVLTGREQHYSFIVEYYLMRKSTPITSESFAMINQLGQPDCEKTIMNTTKITWNDIVPLPGKHTYLLEVNHITLPNQNIESVELQDRSLTAITFSPN</sequence>
<reference evidence="1 2" key="1">
    <citation type="submission" date="2021-10" db="EMBL/GenBank/DDBJ databases">
        <authorList>
            <person name="Criscuolo A."/>
        </authorList>
    </citation>
    <scope>NUCLEOTIDE SEQUENCE [LARGE SCALE GENOMIC DNA]</scope>
    <source>
        <strain evidence="2">CIP 111883</strain>
    </source>
</reference>
<comment type="caution">
    <text evidence="1">The sequence shown here is derived from an EMBL/GenBank/DDBJ whole genome shotgun (WGS) entry which is preliminary data.</text>
</comment>
<gene>
    <name evidence="1" type="ORF">BACCIP111883_04043</name>
</gene>
<keyword evidence="2" id="KW-1185">Reference proteome</keyword>
<dbReference type="Proteomes" id="UP000789833">
    <property type="component" value="Unassembled WGS sequence"/>
</dbReference>
<dbReference type="EMBL" id="CAKJTJ010000040">
    <property type="protein sequence ID" value="CAG9623247.1"/>
    <property type="molecule type" value="Genomic_DNA"/>
</dbReference>
<name>A0ABN8AHQ4_9BACI</name>
<evidence type="ECO:0000313" key="1">
    <source>
        <dbReference type="EMBL" id="CAG9623247.1"/>
    </source>
</evidence>
<organism evidence="1 2">
    <name type="scientific">Sutcliffiella rhizosphaerae</name>
    <dbReference type="NCBI Taxonomy" id="2880967"/>
    <lineage>
        <taxon>Bacteria</taxon>
        <taxon>Bacillati</taxon>
        <taxon>Bacillota</taxon>
        <taxon>Bacilli</taxon>
        <taxon>Bacillales</taxon>
        <taxon>Bacillaceae</taxon>
        <taxon>Sutcliffiella</taxon>
    </lineage>
</organism>
<protein>
    <submittedName>
        <fullName evidence="1">Uncharacterized protein</fullName>
    </submittedName>
</protein>
<accession>A0ABN8AHQ4</accession>